<evidence type="ECO:0000313" key="2">
    <source>
        <dbReference type="EMBL" id="PPK92060.1"/>
    </source>
</evidence>
<feature type="transmembrane region" description="Helical" evidence="1">
    <location>
        <begin position="209"/>
        <end position="230"/>
    </location>
</feature>
<sequence>MSAPATAGTTAGTTVALAALLVLSAHAGVVALAAAVALLGVLLASGWAALLALPTPRGSAGVIAAAALAAAAVVAVEAATAGTAGPGGLLARLPVTMAIALLAAFGHQLLRRDGRPRLVESVTAVVTGQAFVIGAAAWVALPAAANGRPFLAGAAAAVAAATLACAVRLPLRIAGPLAVAVAVLVGGGVLALVWALAAGPDDAVLPRAHLLAGALVGLLAGVVTATWRALVAPLPAVGSRRAVLAVAAAPVALCGPGAYVLARVLLA</sequence>
<keyword evidence="1" id="KW-1133">Transmembrane helix</keyword>
<feature type="transmembrane region" description="Helical" evidence="1">
    <location>
        <begin position="177"/>
        <end position="197"/>
    </location>
</feature>
<name>A0A2S6ID19_9ACTN</name>
<protein>
    <submittedName>
        <fullName evidence="2">Uncharacterized protein</fullName>
    </submittedName>
</protein>
<feature type="transmembrane region" description="Helical" evidence="1">
    <location>
        <begin position="60"/>
        <end position="83"/>
    </location>
</feature>
<dbReference type="RefSeq" id="WP_104435239.1">
    <property type="nucleotide sequence ID" value="NZ_PTJD01000017.1"/>
</dbReference>
<evidence type="ECO:0000256" key="1">
    <source>
        <dbReference type="SAM" id="Phobius"/>
    </source>
</evidence>
<accession>A0A2S6ID19</accession>
<feature type="transmembrane region" description="Helical" evidence="1">
    <location>
        <begin position="122"/>
        <end position="144"/>
    </location>
</feature>
<evidence type="ECO:0000313" key="3">
    <source>
        <dbReference type="Proteomes" id="UP000239485"/>
    </source>
</evidence>
<comment type="caution">
    <text evidence="2">The sequence shown here is derived from an EMBL/GenBank/DDBJ whole genome shotgun (WGS) entry which is preliminary data.</text>
</comment>
<reference evidence="2 3" key="1">
    <citation type="submission" date="2018-02" db="EMBL/GenBank/DDBJ databases">
        <title>Genomic Encyclopedia of Archaeal and Bacterial Type Strains, Phase II (KMG-II): from individual species to whole genera.</title>
        <authorList>
            <person name="Goeker M."/>
        </authorList>
    </citation>
    <scope>NUCLEOTIDE SEQUENCE [LARGE SCALE GENOMIC DNA]</scope>
    <source>
        <strain evidence="2 3">DSM 22857</strain>
    </source>
</reference>
<keyword evidence="1" id="KW-0812">Transmembrane</keyword>
<feature type="transmembrane region" description="Helical" evidence="1">
    <location>
        <begin position="150"/>
        <end position="170"/>
    </location>
</feature>
<dbReference type="Proteomes" id="UP000239485">
    <property type="component" value="Unassembled WGS sequence"/>
</dbReference>
<feature type="transmembrane region" description="Helical" evidence="1">
    <location>
        <begin position="242"/>
        <end position="262"/>
    </location>
</feature>
<feature type="transmembrane region" description="Helical" evidence="1">
    <location>
        <begin position="28"/>
        <end position="53"/>
    </location>
</feature>
<dbReference type="EMBL" id="PTJD01000017">
    <property type="protein sequence ID" value="PPK92060.1"/>
    <property type="molecule type" value="Genomic_DNA"/>
</dbReference>
<organism evidence="2 3">
    <name type="scientific">Kineococcus xinjiangensis</name>
    <dbReference type="NCBI Taxonomy" id="512762"/>
    <lineage>
        <taxon>Bacteria</taxon>
        <taxon>Bacillati</taxon>
        <taxon>Actinomycetota</taxon>
        <taxon>Actinomycetes</taxon>
        <taxon>Kineosporiales</taxon>
        <taxon>Kineosporiaceae</taxon>
        <taxon>Kineococcus</taxon>
    </lineage>
</organism>
<dbReference type="AlphaFoldDB" id="A0A2S6ID19"/>
<dbReference type="OrthoDB" id="5150000at2"/>
<keyword evidence="1" id="KW-0472">Membrane</keyword>
<proteinExistence type="predicted"/>
<feature type="transmembrane region" description="Helical" evidence="1">
    <location>
        <begin position="89"/>
        <end position="110"/>
    </location>
</feature>
<keyword evidence="3" id="KW-1185">Reference proteome</keyword>
<gene>
    <name evidence="2" type="ORF">CLV92_11723</name>
</gene>